<protein>
    <submittedName>
        <fullName evidence="1">Uncharacterized protein</fullName>
    </submittedName>
</protein>
<dbReference type="Proteomes" id="UP000887116">
    <property type="component" value="Unassembled WGS sequence"/>
</dbReference>
<proteinExistence type="predicted"/>
<evidence type="ECO:0000313" key="1">
    <source>
        <dbReference type="EMBL" id="GFQ75281.1"/>
    </source>
</evidence>
<organism evidence="1 2">
    <name type="scientific">Trichonephila clavata</name>
    <name type="common">Joro spider</name>
    <name type="synonym">Nephila clavata</name>
    <dbReference type="NCBI Taxonomy" id="2740835"/>
    <lineage>
        <taxon>Eukaryota</taxon>
        <taxon>Metazoa</taxon>
        <taxon>Ecdysozoa</taxon>
        <taxon>Arthropoda</taxon>
        <taxon>Chelicerata</taxon>
        <taxon>Arachnida</taxon>
        <taxon>Araneae</taxon>
        <taxon>Araneomorphae</taxon>
        <taxon>Entelegynae</taxon>
        <taxon>Araneoidea</taxon>
        <taxon>Nephilidae</taxon>
        <taxon>Trichonephila</taxon>
    </lineage>
</organism>
<dbReference type="AlphaFoldDB" id="A0A8X6FBX5"/>
<gene>
    <name evidence="1" type="ORF">TNCT_336981</name>
</gene>
<name>A0A8X6FBX5_TRICU</name>
<reference evidence="1" key="1">
    <citation type="submission" date="2020-07" db="EMBL/GenBank/DDBJ databases">
        <title>Multicomponent nature underlies the extraordinary mechanical properties of spider dragline silk.</title>
        <authorList>
            <person name="Kono N."/>
            <person name="Nakamura H."/>
            <person name="Mori M."/>
            <person name="Yoshida Y."/>
            <person name="Ohtoshi R."/>
            <person name="Malay A.D."/>
            <person name="Moran D.A.P."/>
            <person name="Tomita M."/>
            <person name="Numata K."/>
            <person name="Arakawa K."/>
        </authorList>
    </citation>
    <scope>NUCLEOTIDE SEQUENCE</scope>
</reference>
<dbReference type="EMBL" id="BMAO01021547">
    <property type="protein sequence ID" value="GFQ75281.1"/>
    <property type="molecule type" value="Genomic_DNA"/>
</dbReference>
<comment type="caution">
    <text evidence="1">The sequence shown here is derived from an EMBL/GenBank/DDBJ whole genome shotgun (WGS) entry which is preliminary data.</text>
</comment>
<sequence>MIQDSYFLIFKISTGKCSKYGKGGILISPWESQYLPDPPYPSDRRKKRQLQQPIVDHIGEFCIEITRDDNELKSPLSFLPASDLTLKIHTSRRKVLAPHFLFLHSSVAGFKRSSVCSRKENRASSSQ</sequence>
<accession>A0A8X6FBX5</accession>
<keyword evidence="2" id="KW-1185">Reference proteome</keyword>
<evidence type="ECO:0000313" key="2">
    <source>
        <dbReference type="Proteomes" id="UP000887116"/>
    </source>
</evidence>